<feature type="transmembrane region" description="Helical" evidence="7">
    <location>
        <begin position="316"/>
        <end position="342"/>
    </location>
</feature>
<organism evidence="9 10">
    <name type="scientific">Bacillus thermotolerans</name>
    <name type="common">Quasibacillus thermotolerans</name>
    <dbReference type="NCBI Taxonomy" id="1221996"/>
    <lineage>
        <taxon>Bacteria</taxon>
        <taxon>Bacillati</taxon>
        <taxon>Bacillota</taxon>
        <taxon>Bacilli</taxon>
        <taxon>Bacillales</taxon>
        <taxon>Bacillaceae</taxon>
        <taxon>Bacillus</taxon>
    </lineage>
</organism>
<keyword evidence="5 7" id="KW-1133">Transmembrane helix</keyword>
<keyword evidence="3" id="KW-1003">Cell membrane</keyword>
<feature type="transmembrane region" description="Helical" evidence="7">
    <location>
        <begin position="287"/>
        <end position="310"/>
    </location>
</feature>
<protein>
    <recommendedName>
        <fullName evidence="8">SSD domain-containing protein</fullName>
    </recommendedName>
</protein>
<feature type="transmembrane region" description="Helical" evidence="7">
    <location>
        <begin position="592"/>
        <end position="613"/>
    </location>
</feature>
<feature type="transmembrane region" description="Helical" evidence="7">
    <location>
        <begin position="212"/>
        <end position="232"/>
    </location>
</feature>
<gene>
    <name evidence="9" type="ORF">QY95_00007</name>
</gene>
<dbReference type="RefSeq" id="WP_040048266.1">
    <property type="nucleotide sequence ID" value="NZ_JWIR02000001.1"/>
</dbReference>
<feature type="domain" description="SSD" evidence="8">
    <location>
        <begin position="560"/>
        <end position="686"/>
    </location>
</feature>
<evidence type="ECO:0000256" key="2">
    <source>
        <dbReference type="ARBA" id="ARBA00010157"/>
    </source>
</evidence>
<feature type="transmembrane region" description="Helical" evidence="7">
    <location>
        <begin position="657"/>
        <end position="688"/>
    </location>
</feature>
<dbReference type="AlphaFoldDB" id="A0A0F5IE69"/>
<accession>A0A0F5IE69</accession>
<evidence type="ECO:0000256" key="1">
    <source>
        <dbReference type="ARBA" id="ARBA00004651"/>
    </source>
</evidence>
<evidence type="ECO:0000256" key="3">
    <source>
        <dbReference type="ARBA" id="ARBA00022475"/>
    </source>
</evidence>
<dbReference type="EMBL" id="JWIR02000001">
    <property type="protein sequence ID" value="KKB43615.1"/>
    <property type="molecule type" value="Genomic_DNA"/>
</dbReference>
<dbReference type="InterPro" id="IPR004869">
    <property type="entry name" value="MMPL_dom"/>
</dbReference>
<comment type="caution">
    <text evidence="9">The sequence shown here is derived from an EMBL/GenBank/DDBJ whole genome shotgun (WGS) entry which is preliminary data.</text>
</comment>
<feature type="transmembrane region" description="Helical" evidence="7">
    <location>
        <begin position="555"/>
        <end position="580"/>
    </location>
</feature>
<feature type="transmembrane region" description="Helical" evidence="7">
    <location>
        <begin position="634"/>
        <end position="651"/>
    </location>
</feature>
<evidence type="ECO:0000259" key="8">
    <source>
        <dbReference type="PROSITE" id="PS50156"/>
    </source>
</evidence>
<dbReference type="STRING" id="1221996.QY95_00007"/>
<keyword evidence="6 7" id="KW-0472">Membrane</keyword>
<sequence length="700" mass="76226">MKELLRPLTDRVSTRKGTWIVILAWLLAAVLLSVLAPSSRDYSVSSIQSLPDDSPAMEAAEKASHYFPDDEGTPAILVFNTENGELELTALSQAVEHMQQTAVDGVKEIVPFHKLPPPAQEQFLSEDRSAAAIPFIFEEGLETEEIEAGINEVNKIASEQAENTGIYVTGPAGIAVDTTALFSQADIVLLLSTVGIILALLIIIYRSPLLALIPLLASAVVYAVTDRILGLYGKAGLDMSSQSLSIMTILLFAAVTDYSLFVLARYREELKVYDDKYKAMKEVMRGTGEPLFFSGGTVLAAMLVLFFASIGDYQNFAPIFATVMAVIMIGSLTLVPALFILFGRRSFWPKVPQVGGKAEQESGLWSKVGSFVTSRPLIAGGMVLLLMIVTSLNTLNIKYEFNTLKSFPDDMPSLQGYEVVEEKFAAGDVAPTTVIFEGNGEAERLAAELEQQPGVGTVTPSAVSEEGEAQELSLSFEGNPYEEPAMKALEALRENKEAIVKAAGAEGELYFAGETAQNVDDRLLNNRDLKVIVLLETILIFVMLIVLTRSVKMPIYMVGTILVSFLSALGLGIFLTELFFGIDAISTRVPLYAFIFLVALGIDYNIILVSRYLEEREKYPLKEAVKIAVSKTGGVISSAGIILAATFAVLMTQPIEILFVFGFIVAIGILIDTFLVRGLLLPSLLIFFEKNRASERKQAR</sequence>
<dbReference type="GO" id="GO:0005886">
    <property type="term" value="C:plasma membrane"/>
    <property type="evidence" value="ECO:0007669"/>
    <property type="project" value="UniProtKB-SubCell"/>
</dbReference>
<dbReference type="InterPro" id="IPR050545">
    <property type="entry name" value="Mycobact_MmpL"/>
</dbReference>
<dbReference type="PANTHER" id="PTHR33406:SF6">
    <property type="entry name" value="MEMBRANE PROTEIN YDGH-RELATED"/>
    <property type="match status" value="1"/>
</dbReference>
<evidence type="ECO:0000256" key="7">
    <source>
        <dbReference type="SAM" id="Phobius"/>
    </source>
</evidence>
<dbReference type="OrthoDB" id="2365435at2"/>
<feature type="transmembrane region" description="Helical" evidence="7">
    <location>
        <begin position="529"/>
        <end position="548"/>
    </location>
</feature>
<evidence type="ECO:0000256" key="4">
    <source>
        <dbReference type="ARBA" id="ARBA00022692"/>
    </source>
</evidence>
<dbReference type="Proteomes" id="UP000031563">
    <property type="component" value="Unassembled WGS sequence"/>
</dbReference>
<dbReference type="SUPFAM" id="SSF82866">
    <property type="entry name" value="Multidrug efflux transporter AcrB transmembrane domain"/>
    <property type="match status" value="2"/>
</dbReference>
<evidence type="ECO:0000313" key="9">
    <source>
        <dbReference type="EMBL" id="KKB43615.1"/>
    </source>
</evidence>
<dbReference type="PROSITE" id="PS50156">
    <property type="entry name" value="SSD"/>
    <property type="match status" value="1"/>
</dbReference>
<dbReference type="Gene3D" id="1.20.1640.10">
    <property type="entry name" value="Multidrug efflux transporter AcrB transmembrane domain"/>
    <property type="match status" value="2"/>
</dbReference>
<keyword evidence="10" id="KW-1185">Reference proteome</keyword>
<evidence type="ECO:0000256" key="6">
    <source>
        <dbReference type="ARBA" id="ARBA00023136"/>
    </source>
</evidence>
<feature type="transmembrane region" description="Helical" evidence="7">
    <location>
        <begin position="244"/>
        <end position="266"/>
    </location>
</feature>
<feature type="transmembrane region" description="Helical" evidence="7">
    <location>
        <begin position="377"/>
        <end position="397"/>
    </location>
</feature>
<feature type="transmembrane region" description="Helical" evidence="7">
    <location>
        <begin position="187"/>
        <end position="205"/>
    </location>
</feature>
<dbReference type="InterPro" id="IPR000731">
    <property type="entry name" value="SSD"/>
</dbReference>
<evidence type="ECO:0000256" key="5">
    <source>
        <dbReference type="ARBA" id="ARBA00022989"/>
    </source>
</evidence>
<keyword evidence="4 7" id="KW-0812">Transmembrane</keyword>
<proteinExistence type="inferred from homology"/>
<comment type="similarity">
    <text evidence="2">Belongs to the resistance-nodulation-cell division (RND) (TC 2.A.6) family. MmpL subfamily.</text>
</comment>
<dbReference type="PANTHER" id="PTHR33406">
    <property type="entry name" value="MEMBRANE PROTEIN MJ1562-RELATED"/>
    <property type="match status" value="1"/>
</dbReference>
<name>A0A0F5IE69_BACTR</name>
<evidence type="ECO:0000313" key="10">
    <source>
        <dbReference type="Proteomes" id="UP000031563"/>
    </source>
</evidence>
<comment type="subcellular location">
    <subcellularLocation>
        <location evidence="1">Cell membrane</location>
        <topology evidence="1">Multi-pass membrane protein</topology>
    </subcellularLocation>
</comment>
<reference evidence="9" key="1">
    <citation type="submission" date="2015-02" db="EMBL/GenBank/DDBJ databases">
        <title>Genome Assembly of Bacillaceae bacterium MTCC 8252.</title>
        <authorList>
            <person name="Verma A."/>
            <person name="Khatri I."/>
            <person name="Mual P."/>
            <person name="Subramanian S."/>
            <person name="Krishnamurthi S."/>
        </authorList>
    </citation>
    <scope>NUCLEOTIDE SEQUENCE [LARGE SCALE GENOMIC DNA]</scope>
    <source>
        <strain evidence="9">MTCC 8252</strain>
    </source>
</reference>
<dbReference type="Pfam" id="PF03176">
    <property type="entry name" value="MMPL"/>
    <property type="match status" value="2"/>
</dbReference>